<keyword evidence="1" id="KW-0328">Glycosyltransferase</keyword>
<keyword evidence="2 4" id="KW-0808">Transferase</keyword>
<dbReference type="Pfam" id="PF13439">
    <property type="entry name" value="Glyco_transf_4"/>
    <property type="match status" value="1"/>
</dbReference>
<evidence type="ECO:0000259" key="3">
    <source>
        <dbReference type="Pfam" id="PF13439"/>
    </source>
</evidence>
<dbReference type="PANTHER" id="PTHR12526:SF510">
    <property type="entry name" value="D-INOSITOL 3-PHOSPHATE GLYCOSYLTRANSFERASE"/>
    <property type="match status" value="1"/>
</dbReference>
<dbReference type="GO" id="GO:0016757">
    <property type="term" value="F:glycosyltransferase activity"/>
    <property type="evidence" value="ECO:0007669"/>
    <property type="project" value="UniProtKB-KW"/>
</dbReference>
<dbReference type="AlphaFoldDB" id="A0A101FH85"/>
<feature type="domain" description="Glycosyltransferase subfamily 4-like N-terminal" evidence="3">
    <location>
        <begin position="14"/>
        <end position="174"/>
    </location>
</feature>
<dbReference type="SUPFAM" id="SSF53756">
    <property type="entry name" value="UDP-Glycosyltransferase/glycogen phosphorylase"/>
    <property type="match status" value="1"/>
</dbReference>
<accession>A0A101FH85</accession>
<dbReference type="EMBL" id="LGFO01000021">
    <property type="protein sequence ID" value="KUK36982.1"/>
    <property type="molecule type" value="Genomic_DNA"/>
</dbReference>
<protein>
    <submittedName>
        <fullName evidence="4">Glycosyltransferase</fullName>
    </submittedName>
</protein>
<dbReference type="Pfam" id="PF13692">
    <property type="entry name" value="Glyco_trans_1_4"/>
    <property type="match status" value="1"/>
</dbReference>
<proteinExistence type="predicted"/>
<evidence type="ECO:0000256" key="2">
    <source>
        <dbReference type="ARBA" id="ARBA00022679"/>
    </source>
</evidence>
<sequence length="376" mass="41589">MAVRVLHVVRPVKGGMRKHLETLFRGLDPERYFLYLASSESELFSELRPFIKGEFFLPISETWDPFRNWHVIYSLSRLIGAYDIDLVHTHGILAGIIGATAALLAGCRRVVATAHNFPKPGTPFFWAYRVFLALLARMQQSHVITVSNALKKEIERLGWFPEDRISVVCNGLDVGDFPVGVARPALREQLGINGNWPVIGTVARLEPQKGVRILLEALKYIDKEYGPVYLLIVGDGPERGSLQRFAVELGFVERVIFTGFRTDVRSLLPLLDVAVIPSLFEGFSIFCLEALAAGRPVVASSVGGLRDLIQHERTGLLVPPGDAEAMASAIVSLLSDRVAAGNLGRRGRDFVARRFTGEQMIAGTAEVYEIVLKGRQ</sequence>
<organism evidence="4 5">
    <name type="scientific">Thermacetogenium phaeum</name>
    <dbReference type="NCBI Taxonomy" id="85874"/>
    <lineage>
        <taxon>Bacteria</taxon>
        <taxon>Bacillati</taxon>
        <taxon>Bacillota</taxon>
        <taxon>Clostridia</taxon>
        <taxon>Thermoanaerobacterales</taxon>
        <taxon>Thermoanaerobacteraceae</taxon>
        <taxon>Thermacetogenium</taxon>
    </lineage>
</organism>
<dbReference type="PANTHER" id="PTHR12526">
    <property type="entry name" value="GLYCOSYLTRANSFERASE"/>
    <property type="match status" value="1"/>
</dbReference>
<comment type="caution">
    <text evidence="4">The sequence shown here is derived from an EMBL/GenBank/DDBJ whole genome shotgun (WGS) entry which is preliminary data.</text>
</comment>
<dbReference type="Gene3D" id="3.40.50.2000">
    <property type="entry name" value="Glycogen Phosphorylase B"/>
    <property type="match status" value="2"/>
</dbReference>
<dbReference type="InterPro" id="IPR028098">
    <property type="entry name" value="Glyco_trans_4-like_N"/>
</dbReference>
<evidence type="ECO:0000313" key="4">
    <source>
        <dbReference type="EMBL" id="KUK36982.1"/>
    </source>
</evidence>
<reference evidence="5" key="1">
    <citation type="journal article" date="2015" name="MBio">
        <title>Genome-Resolved Metagenomic Analysis Reveals Roles for Candidate Phyla and Other Microbial Community Members in Biogeochemical Transformations in Oil Reservoirs.</title>
        <authorList>
            <person name="Hu P."/>
            <person name="Tom L."/>
            <person name="Singh A."/>
            <person name="Thomas B.C."/>
            <person name="Baker B.J."/>
            <person name="Piceno Y.M."/>
            <person name="Andersen G.L."/>
            <person name="Banfield J.F."/>
        </authorList>
    </citation>
    <scope>NUCLEOTIDE SEQUENCE [LARGE SCALE GENOMIC DNA]</scope>
</reference>
<evidence type="ECO:0000313" key="5">
    <source>
        <dbReference type="Proteomes" id="UP000053326"/>
    </source>
</evidence>
<dbReference type="Proteomes" id="UP000053326">
    <property type="component" value="Unassembled WGS sequence"/>
</dbReference>
<gene>
    <name evidence="4" type="ORF">XD66_0307</name>
</gene>
<evidence type="ECO:0000256" key="1">
    <source>
        <dbReference type="ARBA" id="ARBA00022676"/>
    </source>
</evidence>
<name>A0A101FH85_9THEO</name>
<dbReference type="CDD" id="cd03801">
    <property type="entry name" value="GT4_PimA-like"/>
    <property type="match status" value="1"/>
</dbReference>